<evidence type="ECO:0000313" key="4">
    <source>
        <dbReference type="EMBL" id="SVB04356.1"/>
    </source>
</evidence>
<dbReference type="Pfam" id="PF04166">
    <property type="entry name" value="PdxA"/>
    <property type="match status" value="1"/>
</dbReference>
<evidence type="ECO:0000256" key="1">
    <source>
        <dbReference type="ARBA" id="ARBA00022723"/>
    </source>
</evidence>
<dbReference type="GO" id="GO:0046872">
    <property type="term" value="F:metal ion binding"/>
    <property type="evidence" value="ECO:0007669"/>
    <property type="project" value="UniProtKB-KW"/>
</dbReference>
<reference evidence="4" key="1">
    <citation type="submission" date="2018-05" db="EMBL/GenBank/DDBJ databases">
        <authorList>
            <person name="Lanie J.A."/>
            <person name="Ng W.-L."/>
            <person name="Kazmierczak K.M."/>
            <person name="Andrzejewski T.M."/>
            <person name="Davidsen T.M."/>
            <person name="Wayne K.J."/>
            <person name="Tettelin H."/>
            <person name="Glass J.I."/>
            <person name="Rusch D."/>
            <person name="Podicherti R."/>
            <person name="Tsui H.-C.T."/>
            <person name="Winkler M.E."/>
        </authorList>
    </citation>
    <scope>NUCLEOTIDE SEQUENCE</scope>
</reference>
<name>A0A382AS80_9ZZZZ</name>
<evidence type="ECO:0000256" key="3">
    <source>
        <dbReference type="ARBA" id="ARBA00023027"/>
    </source>
</evidence>
<keyword evidence="2" id="KW-0560">Oxidoreductase</keyword>
<accession>A0A382AS80</accession>
<dbReference type="GO" id="GO:0051287">
    <property type="term" value="F:NAD binding"/>
    <property type="evidence" value="ECO:0007669"/>
    <property type="project" value="InterPro"/>
</dbReference>
<dbReference type="NCBIfam" id="TIGR00557">
    <property type="entry name" value="pdxA"/>
    <property type="match status" value="1"/>
</dbReference>
<dbReference type="PANTHER" id="PTHR30004:SF6">
    <property type="entry name" value="D-THREONATE 4-PHOSPHATE DEHYDROGENASE"/>
    <property type="match status" value="1"/>
</dbReference>
<keyword evidence="3" id="KW-0520">NAD</keyword>
<dbReference type="SUPFAM" id="SSF53659">
    <property type="entry name" value="Isocitrate/Isopropylmalate dehydrogenase-like"/>
    <property type="match status" value="1"/>
</dbReference>
<dbReference type="GO" id="GO:0016491">
    <property type="term" value="F:oxidoreductase activity"/>
    <property type="evidence" value="ECO:0007669"/>
    <property type="project" value="UniProtKB-KW"/>
</dbReference>
<proteinExistence type="predicted"/>
<dbReference type="PANTHER" id="PTHR30004">
    <property type="entry name" value="4-HYDROXYTHREONINE-4-PHOSPHATE DEHYDROGENASE"/>
    <property type="match status" value="1"/>
</dbReference>
<gene>
    <name evidence="4" type="ORF">METZ01_LOCUS157210</name>
</gene>
<dbReference type="EMBL" id="UINC01026607">
    <property type="protein sequence ID" value="SVB04356.1"/>
    <property type="molecule type" value="Genomic_DNA"/>
</dbReference>
<sequence>MTDRPFLAITMGDAAGIGPEVTAKTLIDRSIYERCRPFVVGNTDAMNAALRIIGSEVSARAAETLEEIDGEHGVIDVLDLGNLNFGELEYGKISAISGQASVEWILKAGELAASGAVQAISTAPINKEACNEAGHKDIGHMEIFQSQTGAKQVATMLMAGTLRVVHLTTHKSLRVACDYVTKENILAKIILTDEHFKKWGWNSPRIGVAALNPHASDGGLLGDEEAKEIGPAVEEAKAMNVDVTGPVPADTVFNQNIDGRFDVCLAMYHDQGHIPIKVHDWQRSVSVNLGLPFVRTSVDHGTAFDIAGKGVADHISMMESIKVAISVASENILP</sequence>
<dbReference type="InterPro" id="IPR005255">
    <property type="entry name" value="PdxA_fam"/>
</dbReference>
<protein>
    <recommendedName>
        <fullName evidence="5">4-hydroxythreonine-4-phosphate dehydrogenase</fullName>
    </recommendedName>
</protein>
<evidence type="ECO:0008006" key="5">
    <source>
        <dbReference type="Google" id="ProtNLM"/>
    </source>
</evidence>
<dbReference type="Gene3D" id="3.40.718.10">
    <property type="entry name" value="Isopropylmalate Dehydrogenase"/>
    <property type="match status" value="1"/>
</dbReference>
<keyword evidence="1" id="KW-0479">Metal-binding</keyword>
<evidence type="ECO:0000256" key="2">
    <source>
        <dbReference type="ARBA" id="ARBA00023002"/>
    </source>
</evidence>
<organism evidence="4">
    <name type="scientific">marine metagenome</name>
    <dbReference type="NCBI Taxonomy" id="408172"/>
    <lineage>
        <taxon>unclassified sequences</taxon>
        <taxon>metagenomes</taxon>
        <taxon>ecological metagenomes</taxon>
    </lineage>
</organism>
<dbReference type="AlphaFoldDB" id="A0A382AS80"/>